<sequence length="587" mass="65451">MVEDKTRIYQERLYNFTMKIVVVGSSHVRRLGTFIYNRPALHNFNLMNCEVKCLGIGGGKVSNSDHVHTILSFIEKNRPEHVIVHIGGNDLDILGASEDTTEELGLRLILLSQTLTTRFEIKSVTICQLLPRESTRVIASNVYNDLVIKTNRFLKAQIKDQPHCRYWKITGVKKSTVLSEMPSKEPKRSNRKRKSTQRLGEVIEKLGSSDLRLGVSIDNSVPSSSNPNINSGQLSADNPPVQSNSIDPNTYTDDQILRILTVATPIITQTVVTILKSTGVIQGRDVNSPDPTLIPTHQGVNSVCPPRQDTSICNTTEMTTPSQSHSTNIIDNQSSESSHPSCSNVISRSGQQCFMPTEGSPSQQVVNHLLQGTPNTGTCSNELGGQGLSRPLALGVDPKLKADIWSNKYTNLEDLLKSKSRVVKYVPIEKDDCLTFVKNSSSKAKIESMAQWHEAFRIYGAIYFEKYPTESPKLMKYAAIIANLAEKAGIEAAFFFDQAYRQWREVDPLHLPWDGVNGELFNEALAMGLIGKTNAMKQPFLTQSLTAPALKQKRFCYAFNNESGCTARICRYEHTCQVYGRDHSRRD</sequence>
<proteinExistence type="predicted"/>
<name>A0A8S3TFA0_MYTED</name>
<feature type="region of interest" description="Disordered" evidence="1">
    <location>
        <begin position="317"/>
        <end position="343"/>
    </location>
</feature>
<comment type="caution">
    <text evidence="2">The sequence shown here is derived from an EMBL/GenBank/DDBJ whole genome shotgun (WGS) entry which is preliminary data.</text>
</comment>
<organism evidence="2 3">
    <name type="scientific">Mytilus edulis</name>
    <name type="common">Blue mussel</name>
    <dbReference type="NCBI Taxonomy" id="6550"/>
    <lineage>
        <taxon>Eukaryota</taxon>
        <taxon>Metazoa</taxon>
        <taxon>Spiralia</taxon>
        <taxon>Lophotrochozoa</taxon>
        <taxon>Mollusca</taxon>
        <taxon>Bivalvia</taxon>
        <taxon>Autobranchia</taxon>
        <taxon>Pteriomorphia</taxon>
        <taxon>Mytilida</taxon>
        <taxon>Mytiloidea</taxon>
        <taxon>Mytilidae</taxon>
        <taxon>Mytilinae</taxon>
        <taxon>Mytilus</taxon>
    </lineage>
</organism>
<accession>A0A8S3TFA0</accession>
<evidence type="ECO:0008006" key="4">
    <source>
        <dbReference type="Google" id="ProtNLM"/>
    </source>
</evidence>
<reference evidence="2" key="1">
    <citation type="submission" date="2021-03" db="EMBL/GenBank/DDBJ databases">
        <authorList>
            <person name="Bekaert M."/>
        </authorList>
    </citation>
    <scope>NUCLEOTIDE SEQUENCE</scope>
</reference>
<dbReference type="PANTHER" id="PTHR35558">
    <property type="entry name" value="SGNH_HYDRO DOMAIN-CONTAINING PROTEIN"/>
    <property type="match status" value="1"/>
</dbReference>
<dbReference type="Gene3D" id="3.40.50.1110">
    <property type="entry name" value="SGNH hydrolase"/>
    <property type="match status" value="1"/>
</dbReference>
<feature type="region of interest" description="Disordered" evidence="1">
    <location>
        <begin position="217"/>
        <end position="248"/>
    </location>
</feature>
<evidence type="ECO:0000313" key="3">
    <source>
        <dbReference type="Proteomes" id="UP000683360"/>
    </source>
</evidence>
<feature type="compositionally biased region" description="Polar residues" evidence="1">
    <location>
        <begin position="232"/>
        <end position="248"/>
    </location>
</feature>
<dbReference type="Proteomes" id="UP000683360">
    <property type="component" value="Unassembled WGS sequence"/>
</dbReference>
<feature type="region of interest" description="Disordered" evidence="1">
    <location>
        <begin position="178"/>
        <end position="199"/>
    </location>
</feature>
<dbReference type="PANTHER" id="PTHR35558:SF1">
    <property type="entry name" value="ENDONUCLEASE_EXONUCLEASE_PHOSPHATASE DOMAIN-CONTAINING PROTEIN"/>
    <property type="match status" value="1"/>
</dbReference>
<dbReference type="SUPFAM" id="SSF52266">
    <property type="entry name" value="SGNH hydrolase"/>
    <property type="match status" value="1"/>
</dbReference>
<keyword evidence="3" id="KW-1185">Reference proteome</keyword>
<dbReference type="EMBL" id="CAJPWZ010002166">
    <property type="protein sequence ID" value="CAG2232159.1"/>
    <property type="molecule type" value="Genomic_DNA"/>
</dbReference>
<protein>
    <recommendedName>
        <fullName evidence="4">C3H1-type domain-containing protein</fullName>
    </recommendedName>
</protein>
<evidence type="ECO:0000256" key="1">
    <source>
        <dbReference type="SAM" id="MobiDB-lite"/>
    </source>
</evidence>
<dbReference type="InterPro" id="IPR036514">
    <property type="entry name" value="SGNH_hydro_sf"/>
</dbReference>
<dbReference type="AlphaFoldDB" id="A0A8S3TFA0"/>
<gene>
    <name evidence="2" type="ORF">MEDL_44927</name>
</gene>
<evidence type="ECO:0000313" key="2">
    <source>
        <dbReference type="EMBL" id="CAG2232159.1"/>
    </source>
</evidence>
<feature type="compositionally biased region" description="Low complexity" evidence="1">
    <location>
        <begin position="217"/>
        <end position="231"/>
    </location>
</feature>